<feature type="transmembrane region" description="Helical" evidence="1">
    <location>
        <begin position="860"/>
        <end position="881"/>
    </location>
</feature>
<keyword evidence="1" id="KW-0472">Membrane</keyword>
<feature type="transmembrane region" description="Helical" evidence="1">
    <location>
        <begin position="470"/>
        <end position="491"/>
    </location>
</feature>
<feature type="transmembrane region" description="Helical" evidence="1">
    <location>
        <begin position="1128"/>
        <end position="1145"/>
    </location>
</feature>
<evidence type="ECO:0000313" key="3">
    <source>
        <dbReference type="Proteomes" id="UP001604335"/>
    </source>
</evidence>
<feature type="transmembrane region" description="Helical" evidence="1">
    <location>
        <begin position="151"/>
        <end position="167"/>
    </location>
</feature>
<dbReference type="RefSeq" id="WP_393015518.1">
    <property type="nucleotide sequence ID" value="NZ_JAZAQF010000094.1"/>
</dbReference>
<protein>
    <recommendedName>
        <fullName evidence="4">DUF2157 domain-containing protein</fullName>
    </recommendedName>
</protein>
<feature type="transmembrane region" description="Helical" evidence="1">
    <location>
        <begin position="317"/>
        <end position="333"/>
    </location>
</feature>
<feature type="transmembrane region" description="Helical" evidence="1">
    <location>
        <begin position="294"/>
        <end position="311"/>
    </location>
</feature>
<evidence type="ECO:0000313" key="2">
    <source>
        <dbReference type="EMBL" id="MFG3819553.1"/>
    </source>
</evidence>
<name>A0ABW7CEK1_9CYAN</name>
<accession>A0ABW7CEK1</accession>
<keyword evidence="1" id="KW-1133">Transmembrane helix</keyword>
<feature type="transmembrane region" description="Helical" evidence="1">
    <location>
        <begin position="271"/>
        <end position="287"/>
    </location>
</feature>
<dbReference type="Proteomes" id="UP001604335">
    <property type="component" value="Unassembled WGS sequence"/>
</dbReference>
<gene>
    <name evidence="2" type="ORF">VPK24_18055</name>
</gene>
<evidence type="ECO:0008006" key="4">
    <source>
        <dbReference type="Google" id="ProtNLM"/>
    </source>
</evidence>
<feature type="transmembrane region" description="Helical" evidence="1">
    <location>
        <begin position="1152"/>
        <end position="1170"/>
    </location>
</feature>
<feature type="transmembrane region" description="Helical" evidence="1">
    <location>
        <begin position="887"/>
        <end position="907"/>
    </location>
</feature>
<feature type="transmembrane region" description="Helical" evidence="1">
    <location>
        <begin position="497"/>
        <end position="519"/>
    </location>
</feature>
<feature type="transmembrane region" description="Helical" evidence="1">
    <location>
        <begin position="531"/>
        <end position="551"/>
    </location>
</feature>
<organism evidence="2 3">
    <name type="scientific">Limnothrix redekei LRLZ20PSL1</name>
    <dbReference type="NCBI Taxonomy" id="3112953"/>
    <lineage>
        <taxon>Bacteria</taxon>
        <taxon>Bacillati</taxon>
        <taxon>Cyanobacteriota</taxon>
        <taxon>Cyanophyceae</taxon>
        <taxon>Pseudanabaenales</taxon>
        <taxon>Pseudanabaenaceae</taxon>
        <taxon>Limnothrix</taxon>
    </lineage>
</organism>
<feature type="transmembrane region" description="Helical" evidence="1">
    <location>
        <begin position="610"/>
        <end position="627"/>
    </location>
</feature>
<feature type="transmembrane region" description="Helical" evidence="1">
    <location>
        <begin position="927"/>
        <end position="947"/>
    </location>
</feature>
<comment type="caution">
    <text evidence="2">The sequence shown here is derived from an EMBL/GenBank/DDBJ whole genome shotgun (WGS) entry which is preliminary data.</text>
</comment>
<feature type="transmembrane region" description="Helical" evidence="1">
    <location>
        <begin position="218"/>
        <end position="235"/>
    </location>
</feature>
<dbReference type="EMBL" id="JAZAQF010000094">
    <property type="protein sequence ID" value="MFG3819553.1"/>
    <property type="molecule type" value="Genomic_DNA"/>
</dbReference>
<feature type="transmembrane region" description="Helical" evidence="1">
    <location>
        <begin position="1099"/>
        <end position="1116"/>
    </location>
</feature>
<reference evidence="3" key="1">
    <citation type="journal article" date="2024" name="Algal Res.">
        <title>Biochemical, toxicological and genomic investigation of a high-biomass producing Limnothrix strain isolated from Italian shallow drinking water reservoir.</title>
        <authorList>
            <person name="Simonazzi M."/>
            <person name="Shishido T.K."/>
            <person name="Delbaje E."/>
            <person name="Wahlsten M."/>
            <person name="Fewer D.P."/>
            <person name="Sivonen K."/>
            <person name="Pezzolesi L."/>
            <person name="Pistocchi R."/>
        </authorList>
    </citation>
    <scope>NUCLEOTIDE SEQUENCE [LARGE SCALE GENOMIC DNA]</scope>
    <source>
        <strain evidence="3">LRLZ20PSL1</strain>
    </source>
</reference>
<feature type="transmembrane region" description="Helical" evidence="1">
    <location>
        <begin position="563"/>
        <end position="580"/>
    </location>
</feature>
<feature type="transmembrane region" description="Helical" evidence="1">
    <location>
        <begin position="786"/>
        <end position="803"/>
    </location>
</feature>
<feature type="transmembrane region" description="Helical" evidence="1">
    <location>
        <begin position="1035"/>
        <end position="1063"/>
    </location>
</feature>
<feature type="transmembrane region" description="Helical" evidence="1">
    <location>
        <begin position="91"/>
        <end position="114"/>
    </location>
</feature>
<feature type="transmembrane region" description="Helical" evidence="1">
    <location>
        <begin position="1198"/>
        <end position="1216"/>
    </location>
</feature>
<keyword evidence="3" id="KW-1185">Reference proteome</keyword>
<feature type="transmembrane region" description="Helical" evidence="1">
    <location>
        <begin position="702"/>
        <end position="723"/>
    </location>
</feature>
<feature type="transmembrane region" description="Helical" evidence="1">
    <location>
        <begin position="120"/>
        <end position="139"/>
    </location>
</feature>
<feature type="transmembrane region" description="Helical" evidence="1">
    <location>
        <begin position="417"/>
        <end position="435"/>
    </location>
</feature>
<keyword evidence="1" id="KW-0812">Transmembrane</keyword>
<feature type="transmembrane region" description="Helical" evidence="1">
    <location>
        <begin position="729"/>
        <end position="750"/>
    </location>
</feature>
<feature type="transmembrane region" description="Helical" evidence="1">
    <location>
        <begin position="634"/>
        <end position="655"/>
    </location>
</feature>
<sequence length="1240" mass="133481">MADLAPQHRDHLLTIELAVRTSDPRLLEGLEVWLRLGLVSEDWVREVASTWLTCPLPATARSPVAPALSSTPQPATQSPGRLRAITAELSVVWLLLLGAFLVVVSSAWLAASFWSQVGGVGQYGILLLYTILFWGAALWTDRQARLRLTGQTLRALVTLLLPVNAWAADGLGLPLWGWFGAGALWLMIAWTMVSRRSVALLILLACGLHWNWSSGQAWAGVTICAGLIALAAAWPGRWQLRSRHHRALMAGSLLILLLRALATQIASLADVALVMVVSGLLVILDAREATRAKVGLNGFGWLLVGLGWLLGQTDATAPWQQLTLALIAGGLLWERLQRSGRRADLLGLTLVMAGACRGTAALLPDDWRSSLWVAAQSLLELRQPEQILGLLWLPYPIVPGGLAIAQQRRDRPDLAKFGLGLALGILLLLNAYALALWPHNLRLLPLSLLTTASFGLVASRSPLGSLLPQVLANCTLTAALAAVYALARFALPTTSAPIGWGQVGIGAALVLWSLVAIGGDRSPWQPWVKTSWWLGLGLAGLSLVQLTHGVWETVPAQVATSGLLSWLVIPLALLGLAAIGPGRFRKAAKGLGAGGLVLAQSLAISSPQSLTLSLGVAGLALGASSLLPGFRQGWVALMAVTFGWLSLSALTGAGVGSWSGLALGPWVTLQSGLLVVAWGLWWLGVGRSSPLLRLYGQALDRWATAVSWLLLSFTALRLLVLALDWDQPQALWEGWVIGLLLGAIGFRLLTSRRAGRPAAIPGLLWAGAAALELAAAETLRQLNGSLSHYAVVTLGLGFICLFATERLGRQFPSRRWLPLGYGLLTLLWRSNYWDGWTGLLMVGVALIGLRVAARSPHQRWLSYSSLAIASWGWGELAFFWTGHWLPAGTTTDALVLFAVVAGFLAWFYDLGRDRWGRSLFALNGRTLAWAAHGHWLVGTGFSGLLWLTAGPTHGPLAWAALGLLVAYPWVQGWRTSGLWVDLAALQTIAWISWGRAWLPGWAAFDPHWPVLAAFGAIGLAVLGQTRSPKNAWERVALWLPASMSLLLAGSIAPPALMVVAASYGALAALLRRRRLYYLGLLFATWSIWRSLWLAGSMEALLYVGPLGSSLILAAEIDPAWQGATGRPLRHGLRLAGTGIIAWAAFAQHSTDWVSLVLALGAIGAGIFWQVRAYLLMGSLLLGAATLANFVELNARWSFLKWLVGLALGTGMIWLAATFETQRDRAMALLQRWSDDLDRWD</sequence>
<feature type="transmembrane region" description="Helical" evidence="1">
    <location>
        <begin position="661"/>
        <end position="681"/>
    </location>
</feature>
<feature type="transmembrane region" description="Helical" evidence="1">
    <location>
        <begin position="836"/>
        <end position="853"/>
    </location>
</feature>
<proteinExistence type="predicted"/>
<evidence type="ECO:0000256" key="1">
    <source>
        <dbReference type="SAM" id="Phobius"/>
    </source>
</evidence>